<dbReference type="OrthoDB" id="7990180at2"/>
<proteinExistence type="predicted"/>
<dbReference type="AlphaFoldDB" id="A0A1H3PA16"/>
<dbReference type="STRING" id="651662.SAMN04488069_1265"/>
<organism evidence="1 2">
    <name type="scientific">Hymenobacter psychrophilus</name>
    <dbReference type="NCBI Taxonomy" id="651662"/>
    <lineage>
        <taxon>Bacteria</taxon>
        <taxon>Pseudomonadati</taxon>
        <taxon>Bacteroidota</taxon>
        <taxon>Cytophagia</taxon>
        <taxon>Cytophagales</taxon>
        <taxon>Hymenobacteraceae</taxon>
        <taxon>Hymenobacter</taxon>
    </lineage>
</organism>
<gene>
    <name evidence="1" type="ORF">SAMN04488069_1265</name>
</gene>
<sequence>MPVHSEAPAKTTLPTSELNDLMVCAFRYALGRRTYATSTVSELVEQHWAGLPVGWRELVHREVREAVAAGCAGDACDVASWKRLLELPIR</sequence>
<keyword evidence="2" id="KW-1185">Reference proteome</keyword>
<dbReference type="RefSeq" id="WP_092743883.1">
    <property type="nucleotide sequence ID" value="NZ_FNOV01000026.1"/>
</dbReference>
<dbReference type="Proteomes" id="UP000199249">
    <property type="component" value="Unassembled WGS sequence"/>
</dbReference>
<reference evidence="2" key="1">
    <citation type="submission" date="2016-10" db="EMBL/GenBank/DDBJ databases">
        <authorList>
            <person name="Varghese N."/>
            <person name="Submissions S."/>
        </authorList>
    </citation>
    <scope>NUCLEOTIDE SEQUENCE [LARGE SCALE GENOMIC DNA]</scope>
    <source>
        <strain evidence="2">CGMCC 1.8975</strain>
    </source>
</reference>
<evidence type="ECO:0000313" key="1">
    <source>
        <dbReference type="EMBL" id="SDY97966.1"/>
    </source>
</evidence>
<accession>A0A1H3PA16</accession>
<evidence type="ECO:0000313" key="2">
    <source>
        <dbReference type="Proteomes" id="UP000199249"/>
    </source>
</evidence>
<dbReference type="EMBL" id="FNOV01000026">
    <property type="protein sequence ID" value="SDY97966.1"/>
    <property type="molecule type" value="Genomic_DNA"/>
</dbReference>
<protein>
    <submittedName>
        <fullName evidence="1">Uncharacterized protein</fullName>
    </submittedName>
</protein>
<name>A0A1H3PA16_9BACT</name>